<evidence type="ECO:0000256" key="1">
    <source>
        <dbReference type="SAM" id="MobiDB-lite"/>
    </source>
</evidence>
<feature type="region of interest" description="Disordered" evidence="1">
    <location>
        <begin position="189"/>
        <end position="228"/>
    </location>
</feature>
<evidence type="ECO:0000313" key="2">
    <source>
        <dbReference type="EMBL" id="CAH2046394.1"/>
    </source>
</evidence>
<reference evidence="2 3" key="1">
    <citation type="submission" date="2022-03" db="EMBL/GenBank/DDBJ databases">
        <authorList>
            <person name="Nunn A."/>
            <person name="Chopra R."/>
            <person name="Nunn A."/>
            <person name="Contreras Garrido A."/>
        </authorList>
    </citation>
    <scope>NUCLEOTIDE SEQUENCE [LARGE SCALE GENOMIC DNA]</scope>
</reference>
<proteinExistence type="predicted"/>
<dbReference type="EMBL" id="OU466858">
    <property type="protein sequence ID" value="CAH2046394.1"/>
    <property type="molecule type" value="Genomic_DNA"/>
</dbReference>
<feature type="compositionally biased region" description="Polar residues" evidence="1">
    <location>
        <begin position="200"/>
        <end position="209"/>
    </location>
</feature>
<dbReference type="AlphaFoldDB" id="A0AAU9RRS0"/>
<protein>
    <submittedName>
        <fullName evidence="2">Uncharacterized protein</fullName>
    </submittedName>
</protein>
<organism evidence="2 3">
    <name type="scientific">Thlaspi arvense</name>
    <name type="common">Field penny-cress</name>
    <dbReference type="NCBI Taxonomy" id="13288"/>
    <lineage>
        <taxon>Eukaryota</taxon>
        <taxon>Viridiplantae</taxon>
        <taxon>Streptophyta</taxon>
        <taxon>Embryophyta</taxon>
        <taxon>Tracheophyta</taxon>
        <taxon>Spermatophyta</taxon>
        <taxon>Magnoliopsida</taxon>
        <taxon>eudicotyledons</taxon>
        <taxon>Gunneridae</taxon>
        <taxon>Pentapetalae</taxon>
        <taxon>rosids</taxon>
        <taxon>malvids</taxon>
        <taxon>Brassicales</taxon>
        <taxon>Brassicaceae</taxon>
        <taxon>Thlaspideae</taxon>
        <taxon>Thlaspi</taxon>
    </lineage>
</organism>
<accession>A0AAU9RRS0</accession>
<keyword evidence="3" id="KW-1185">Reference proteome</keyword>
<feature type="compositionally biased region" description="Basic and acidic residues" evidence="1">
    <location>
        <begin position="213"/>
        <end position="228"/>
    </location>
</feature>
<dbReference type="Proteomes" id="UP000836841">
    <property type="component" value="Chromosome 2"/>
</dbReference>
<sequence length="228" mass="25719">MDEHCLVMCGKWISGDDRKWDFIIDKQMMSRVVQLSEHMGLIELKESVLREFYGEGVVAISPSLSYWPLNNMELATGKTTPPVLVTNTGAISFFFKHLRAERRMNMFVSFSSDAGSDGLRADLSKDNDYITPAQPKKRQNIFQNQNEPTRSGSGFEEFGGYDSSVGSKNLPVYCKDEDILSHIQEAEAKWAEGSTRKQSRCSSKETILSDTEDNFREVPPDVEVRKAG</sequence>
<gene>
    <name evidence="2" type="ORF">TAV2_LOCUS6378</name>
</gene>
<name>A0AAU9RRS0_THLAR</name>
<evidence type="ECO:0000313" key="3">
    <source>
        <dbReference type="Proteomes" id="UP000836841"/>
    </source>
</evidence>